<dbReference type="Pfam" id="PF07722">
    <property type="entry name" value="Peptidase_C26"/>
    <property type="match status" value="1"/>
</dbReference>
<protein>
    <submittedName>
        <fullName evidence="1">Gamma-glutamyl-gamma-aminobutyrate hydrolase family protein</fullName>
    </submittedName>
</protein>
<dbReference type="CDD" id="cd01745">
    <property type="entry name" value="GATase1_2"/>
    <property type="match status" value="1"/>
</dbReference>
<evidence type="ECO:0000313" key="2">
    <source>
        <dbReference type="Proteomes" id="UP000436655"/>
    </source>
</evidence>
<dbReference type="Gene3D" id="3.40.50.880">
    <property type="match status" value="1"/>
</dbReference>
<dbReference type="RefSeq" id="WP_125703607.1">
    <property type="nucleotide sequence ID" value="NZ_JBHTOO010000029.1"/>
</dbReference>
<reference evidence="1 2" key="1">
    <citation type="journal article" date="2019" name="Syst. Appl. Microbiol.">
        <title>Polyphasic characterization of two novel Lactobacillus spp. isolated from blown salami packages: Description of Lactobacillus halodurans sp. nov. and Lactobacillus salsicarnum sp. nov.</title>
        <authorList>
            <person name="Schuster J.A."/>
            <person name="Klingl A."/>
            <person name="Vogel R.F."/>
            <person name="Ehrmann M.A."/>
        </authorList>
    </citation>
    <scope>NUCLEOTIDE SEQUENCE [LARGE SCALE GENOMIC DNA]</scope>
    <source>
        <strain evidence="1 2">TMW 1.2098</strain>
    </source>
</reference>
<dbReference type="InterPro" id="IPR044668">
    <property type="entry name" value="PuuD-like"/>
</dbReference>
<proteinExistence type="predicted"/>
<keyword evidence="1" id="KW-0378">Hydrolase</keyword>
<organism evidence="1 2">
    <name type="scientific">Companilactobacillus mishanensis</name>
    <dbReference type="NCBI Taxonomy" id="2486008"/>
    <lineage>
        <taxon>Bacteria</taxon>
        <taxon>Bacillati</taxon>
        <taxon>Bacillota</taxon>
        <taxon>Bacilli</taxon>
        <taxon>Lactobacillales</taxon>
        <taxon>Lactobacillaceae</taxon>
        <taxon>Companilactobacillus</taxon>
    </lineage>
</organism>
<dbReference type="PROSITE" id="PS51273">
    <property type="entry name" value="GATASE_TYPE_1"/>
    <property type="match status" value="1"/>
</dbReference>
<dbReference type="PANTHER" id="PTHR43235">
    <property type="entry name" value="GLUTAMINE AMIDOTRANSFERASE PB2B2.05-RELATED"/>
    <property type="match status" value="1"/>
</dbReference>
<keyword evidence="2" id="KW-1185">Reference proteome</keyword>
<dbReference type="Proteomes" id="UP000436655">
    <property type="component" value="Unassembled WGS sequence"/>
</dbReference>
<evidence type="ECO:0000313" key="1">
    <source>
        <dbReference type="EMBL" id="MQS45682.1"/>
    </source>
</evidence>
<dbReference type="EMBL" id="VDFN01000009">
    <property type="protein sequence ID" value="MQS45682.1"/>
    <property type="molecule type" value="Genomic_DNA"/>
</dbReference>
<dbReference type="GO" id="GO:0016787">
    <property type="term" value="F:hydrolase activity"/>
    <property type="evidence" value="ECO:0007669"/>
    <property type="project" value="UniProtKB-KW"/>
</dbReference>
<dbReference type="InterPro" id="IPR011697">
    <property type="entry name" value="Peptidase_C26"/>
</dbReference>
<gene>
    <name evidence="1" type="ORF">FHL03_09305</name>
</gene>
<accession>A0ABW9PA03</accession>
<dbReference type="InterPro" id="IPR029062">
    <property type="entry name" value="Class_I_gatase-like"/>
</dbReference>
<name>A0ABW9PA03_9LACO</name>
<dbReference type="SUPFAM" id="SSF52317">
    <property type="entry name" value="Class I glutamine amidotransferase-like"/>
    <property type="match status" value="1"/>
</dbReference>
<sequence length="236" mass="26215">MKKVGIVANQYIQDSAFFQHQDATFTFQGNVTGIQNVDALPVLIPIQHPEHVDEYLKLVDAVLIPGGQDVDPTLYGEKLSSMTGTISKPRDKFELELITKVLEKNMPLMGFCRGAQMINVVLGGTLYQDESMIEGPIKVEHQQKNPMSDPSHYVSLAGAGAELLGDRLAVNSQHHQAIHELSDQLLPVAYADDGIIEAFVAKNPDQTILGYQWHPELMVTAEYSIKIFRNFVNTIK</sequence>
<dbReference type="PANTHER" id="PTHR43235:SF1">
    <property type="entry name" value="GLUTAMINE AMIDOTRANSFERASE PB2B2.05-RELATED"/>
    <property type="match status" value="1"/>
</dbReference>
<comment type="caution">
    <text evidence="1">The sequence shown here is derived from an EMBL/GenBank/DDBJ whole genome shotgun (WGS) entry which is preliminary data.</text>
</comment>